<organism evidence="2 3">
    <name type="scientific">Brassica cretica</name>
    <name type="common">Mustard</name>
    <dbReference type="NCBI Taxonomy" id="69181"/>
    <lineage>
        <taxon>Eukaryota</taxon>
        <taxon>Viridiplantae</taxon>
        <taxon>Streptophyta</taxon>
        <taxon>Embryophyta</taxon>
        <taxon>Tracheophyta</taxon>
        <taxon>Spermatophyta</taxon>
        <taxon>Magnoliopsida</taxon>
        <taxon>eudicotyledons</taxon>
        <taxon>Gunneridae</taxon>
        <taxon>Pentapetalae</taxon>
        <taxon>rosids</taxon>
        <taxon>malvids</taxon>
        <taxon>Brassicales</taxon>
        <taxon>Brassicaceae</taxon>
        <taxon>Brassiceae</taxon>
        <taxon>Brassica</taxon>
    </lineage>
</organism>
<evidence type="ECO:0000256" key="1">
    <source>
        <dbReference type="SAM" id="MobiDB-lite"/>
    </source>
</evidence>
<sequence length="57" mass="6867">MSFTEKQVRMKQTQAPSTNLSPRKPSKVPEMQMKAKKMQVRKRRNLVIKRKRRNQVK</sequence>
<proteinExistence type="predicted"/>
<feature type="region of interest" description="Disordered" evidence="1">
    <location>
        <begin position="1"/>
        <end position="57"/>
    </location>
</feature>
<dbReference type="AlphaFoldDB" id="A0A8S9PYD5"/>
<feature type="compositionally biased region" description="Basic residues" evidence="1">
    <location>
        <begin position="34"/>
        <end position="57"/>
    </location>
</feature>
<reference evidence="2" key="1">
    <citation type="submission" date="2019-12" db="EMBL/GenBank/DDBJ databases">
        <title>Genome sequencing and annotation of Brassica cretica.</title>
        <authorList>
            <person name="Studholme D.J."/>
            <person name="Sarris P."/>
        </authorList>
    </citation>
    <scope>NUCLEOTIDE SEQUENCE</scope>
    <source>
        <strain evidence="2">PFS-109/04</strain>
        <tissue evidence="2">Leaf</tissue>
    </source>
</reference>
<feature type="compositionally biased region" description="Polar residues" evidence="1">
    <location>
        <begin position="1"/>
        <end position="21"/>
    </location>
</feature>
<protein>
    <submittedName>
        <fullName evidence="2">Uncharacterized protein</fullName>
    </submittedName>
</protein>
<gene>
    <name evidence="2" type="ORF">F2Q69_00047322</name>
</gene>
<evidence type="ECO:0000313" key="3">
    <source>
        <dbReference type="Proteomes" id="UP000712600"/>
    </source>
</evidence>
<dbReference type="EMBL" id="QGKX02001347">
    <property type="protein sequence ID" value="KAF3525819.1"/>
    <property type="molecule type" value="Genomic_DNA"/>
</dbReference>
<accession>A0A8S9PYD5</accession>
<comment type="caution">
    <text evidence="2">The sequence shown here is derived from an EMBL/GenBank/DDBJ whole genome shotgun (WGS) entry which is preliminary data.</text>
</comment>
<evidence type="ECO:0000313" key="2">
    <source>
        <dbReference type="EMBL" id="KAF3525819.1"/>
    </source>
</evidence>
<name>A0A8S9PYD5_BRACR</name>
<dbReference type="Proteomes" id="UP000712600">
    <property type="component" value="Unassembled WGS sequence"/>
</dbReference>